<protein>
    <recommendedName>
        <fullName evidence="4">Carbon monoxide dehydrogenase</fullName>
    </recommendedName>
</protein>
<dbReference type="OrthoDB" id="9808623at2"/>
<dbReference type="InterPro" id="IPR023393">
    <property type="entry name" value="START-like_dom_sf"/>
</dbReference>
<evidence type="ECO:0008006" key="4">
    <source>
        <dbReference type="Google" id="ProtNLM"/>
    </source>
</evidence>
<dbReference type="Proteomes" id="UP000773614">
    <property type="component" value="Unassembled WGS sequence"/>
</dbReference>
<dbReference type="InterPro" id="IPR010419">
    <property type="entry name" value="CO_DH_gsu"/>
</dbReference>
<reference evidence="2" key="1">
    <citation type="submission" date="2019-03" db="EMBL/GenBank/DDBJ databases">
        <title>Afifella sp. nov., isolated from activated sludge.</title>
        <authorList>
            <person name="Li Q."/>
            <person name="Liu Y."/>
        </authorList>
    </citation>
    <scope>NUCLEOTIDE SEQUENCE</scope>
    <source>
        <strain evidence="2">L72</strain>
    </source>
</reference>
<keyword evidence="3" id="KW-1185">Reference proteome</keyword>
<gene>
    <name evidence="2" type="ORF">E4O86_10770</name>
</gene>
<feature type="region of interest" description="Disordered" evidence="1">
    <location>
        <begin position="151"/>
        <end position="176"/>
    </location>
</feature>
<evidence type="ECO:0000256" key="1">
    <source>
        <dbReference type="SAM" id="MobiDB-lite"/>
    </source>
</evidence>
<feature type="non-terminal residue" evidence="2">
    <location>
        <position position="176"/>
    </location>
</feature>
<dbReference type="Gene3D" id="3.30.530.20">
    <property type="match status" value="1"/>
</dbReference>
<evidence type="ECO:0000313" key="2">
    <source>
        <dbReference type="EMBL" id="MYZ48193.1"/>
    </source>
</evidence>
<dbReference type="CDD" id="cd07823">
    <property type="entry name" value="SRPBCC_5"/>
    <property type="match status" value="1"/>
</dbReference>
<dbReference type="PANTHER" id="PTHR38588">
    <property type="entry name" value="BLL0334 PROTEIN"/>
    <property type="match status" value="1"/>
</dbReference>
<comment type="caution">
    <text evidence="2">The sequence shown here is derived from an EMBL/GenBank/DDBJ whole genome shotgun (WGS) entry which is preliminary data.</text>
</comment>
<dbReference type="Pfam" id="PF06240">
    <property type="entry name" value="COXG"/>
    <property type="match status" value="1"/>
</dbReference>
<accession>A0A964T4B4</accession>
<proteinExistence type="predicted"/>
<feature type="compositionally biased region" description="Low complexity" evidence="1">
    <location>
        <begin position="152"/>
        <end position="176"/>
    </location>
</feature>
<sequence length="176" mass="17810">MQLKNSFDVPLPPDRAWAVLMDIERIAPCMPGAELLETIDPETYRGRVSVRLGPVALTFVGTAKFEAVDAAGRTARVKAQGSDAKGRGGANATVTFGLEPSGAGTRVNVDTDLSLSGGVAQYGRGVGMIQSVAGQLIGQFAKNLKAEIESEPAPAAAGPAAPAEAPAARGAPGAAA</sequence>
<dbReference type="PANTHER" id="PTHR38588:SF1">
    <property type="entry name" value="BLL0334 PROTEIN"/>
    <property type="match status" value="1"/>
</dbReference>
<evidence type="ECO:0000313" key="3">
    <source>
        <dbReference type="Proteomes" id="UP000773614"/>
    </source>
</evidence>
<dbReference type="RefSeq" id="WP_161140544.1">
    <property type="nucleotide sequence ID" value="NZ_SPKJ01000030.1"/>
</dbReference>
<dbReference type="SUPFAM" id="SSF55961">
    <property type="entry name" value="Bet v1-like"/>
    <property type="match status" value="1"/>
</dbReference>
<organism evidence="2 3">
    <name type="scientific">Propylenella binzhouense</name>
    <dbReference type="NCBI Taxonomy" id="2555902"/>
    <lineage>
        <taxon>Bacteria</taxon>
        <taxon>Pseudomonadati</taxon>
        <taxon>Pseudomonadota</taxon>
        <taxon>Alphaproteobacteria</taxon>
        <taxon>Hyphomicrobiales</taxon>
        <taxon>Propylenellaceae</taxon>
        <taxon>Propylenella</taxon>
    </lineage>
</organism>
<name>A0A964T4B4_9HYPH</name>
<dbReference type="AlphaFoldDB" id="A0A964T4B4"/>
<dbReference type="EMBL" id="SPKJ01000030">
    <property type="protein sequence ID" value="MYZ48193.1"/>
    <property type="molecule type" value="Genomic_DNA"/>
</dbReference>